<proteinExistence type="inferred from homology"/>
<dbReference type="Gene3D" id="3.40.50.10790">
    <property type="entry name" value="S-adenosyl-l-methionine hydroxide adenosyltransferase, N-terminal"/>
    <property type="match status" value="1"/>
</dbReference>
<gene>
    <name evidence="5" type="ORF">QPL79_03145</name>
</gene>
<accession>A0ABD4Z8C6</accession>
<dbReference type="InterPro" id="IPR046469">
    <property type="entry name" value="SAM_HAT_N"/>
</dbReference>
<feature type="domain" description="S-adenosyl-l-methionine hydroxide adenosyltransferase C-terminal" evidence="4">
    <location>
        <begin position="182"/>
        <end position="268"/>
    </location>
</feature>
<name>A0ABD4Z8C6_9CREN</name>
<dbReference type="InterPro" id="IPR023227">
    <property type="entry name" value="SAM_OH_AdoTrfase_C_sf"/>
</dbReference>
<evidence type="ECO:0000259" key="4">
    <source>
        <dbReference type="Pfam" id="PF20257"/>
    </source>
</evidence>
<organism evidence="5 6">
    <name type="scientific">Ignisphaera cupida</name>
    <dbReference type="NCBI Taxonomy" id="3050454"/>
    <lineage>
        <taxon>Archaea</taxon>
        <taxon>Thermoproteota</taxon>
        <taxon>Thermoprotei</taxon>
        <taxon>Desulfurococcales</taxon>
        <taxon>Desulfurococcaceae</taxon>
        <taxon>Ignisphaera</taxon>
    </lineage>
</organism>
<comment type="caution">
    <text evidence="5">The sequence shown here is derived from an EMBL/GenBank/DDBJ whole genome shotgun (WGS) entry which is preliminary data.</text>
</comment>
<dbReference type="Pfam" id="PF20257">
    <property type="entry name" value="SAM_HAT_C"/>
    <property type="match status" value="1"/>
</dbReference>
<evidence type="ECO:0000259" key="3">
    <source>
        <dbReference type="Pfam" id="PF01887"/>
    </source>
</evidence>
<feature type="domain" description="S-adenosyl-l-methionine hydroxide adenosyltransferase N-terminal" evidence="3">
    <location>
        <begin position="8"/>
        <end position="153"/>
    </location>
</feature>
<evidence type="ECO:0000256" key="1">
    <source>
        <dbReference type="ARBA" id="ARBA00022691"/>
    </source>
</evidence>
<dbReference type="Pfam" id="PF01887">
    <property type="entry name" value="SAM_HAT_N"/>
    <property type="match status" value="1"/>
</dbReference>
<keyword evidence="1" id="KW-0949">S-adenosyl-L-methionine</keyword>
<dbReference type="AlphaFoldDB" id="A0ABD4Z8C6"/>
<dbReference type="SUPFAM" id="SSF102522">
    <property type="entry name" value="Bacterial fluorinating enzyme, N-terminal domain"/>
    <property type="match status" value="1"/>
</dbReference>
<sequence>MKTSCGVIALITDFGYIDPYVGAMKGVALDICPKIKIVDITHEIPSFDIDYAALALFMVYKYYPVGTIFVVVVDPGVGSARRPILIVTRNYYFIGPDNGVLTLAAKNDGIEAVIKLENEIYFRKPVSRSFHGRDIFMPVAAWLACGTPPESFGSLQPIDSIKELEAMLYIKKINSKCIELKAIHIDKFGNIMLSNMFNDVAKALGLDIGDRLYVYTNNARFEAVVREVFSLAREGELVLYENSFQLAELAINKGSAKDILKVNKRDTVKICKEV</sequence>
<comment type="similarity">
    <text evidence="2">Belongs to the SAM hydrolase / SAM-dependent halogenase family.</text>
</comment>
<dbReference type="Gene3D" id="2.40.30.90">
    <property type="entry name" value="Bacterial fluorinating enzyme like"/>
    <property type="match status" value="1"/>
</dbReference>
<dbReference type="InterPro" id="IPR023228">
    <property type="entry name" value="SAM_OH_AdoTrfase_N_sf"/>
</dbReference>
<dbReference type="InterPro" id="IPR046470">
    <property type="entry name" value="SAM_HAT_C"/>
</dbReference>
<dbReference type="Proteomes" id="UP001529235">
    <property type="component" value="Unassembled WGS sequence"/>
</dbReference>
<dbReference type="RefSeq" id="WP_285273323.1">
    <property type="nucleotide sequence ID" value="NZ_JASNVW010000001.1"/>
</dbReference>
<evidence type="ECO:0000313" key="5">
    <source>
        <dbReference type="EMBL" id="MDK6028358.1"/>
    </source>
</evidence>
<reference evidence="5 6" key="1">
    <citation type="submission" date="2023-05" db="EMBL/GenBank/DDBJ databases">
        <title>A new hyperthermophilic archaea 'Ignisphaera cupida' sp. nov. and description of the family 'Ignisphaeraceae' fam. nov.</title>
        <authorList>
            <person name="Podosokorskaya O.A."/>
            <person name="Elcheninov A.G."/>
            <person name="Klukina A."/>
            <person name="Merkel A.Y."/>
        </authorList>
    </citation>
    <scope>NUCLEOTIDE SEQUENCE [LARGE SCALE GENOMIC DNA]</scope>
    <source>
        <strain evidence="5 6">4213-co</strain>
    </source>
</reference>
<dbReference type="EMBL" id="JASNVW010000001">
    <property type="protein sequence ID" value="MDK6028358.1"/>
    <property type="molecule type" value="Genomic_DNA"/>
</dbReference>
<dbReference type="InterPro" id="IPR002747">
    <property type="entry name" value="SAM_OH_AdoTrfase"/>
</dbReference>
<dbReference type="PIRSF" id="PIRSF006779">
    <property type="entry name" value="UCP006779"/>
    <property type="match status" value="1"/>
</dbReference>
<evidence type="ECO:0000256" key="2">
    <source>
        <dbReference type="ARBA" id="ARBA00024035"/>
    </source>
</evidence>
<evidence type="ECO:0000313" key="6">
    <source>
        <dbReference type="Proteomes" id="UP001529235"/>
    </source>
</evidence>
<keyword evidence="6" id="KW-1185">Reference proteome</keyword>
<dbReference type="PANTHER" id="PTHR35092">
    <property type="entry name" value="CHLORINASE MJ1651"/>
    <property type="match status" value="1"/>
</dbReference>
<protein>
    <submittedName>
        <fullName evidence="5">SAM-dependent chlorinase/fluorinase</fullName>
    </submittedName>
</protein>
<dbReference type="PANTHER" id="PTHR35092:SF1">
    <property type="entry name" value="CHLORINASE MJ1651"/>
    <property type="match status" value="1"/>
</dbReference>
<dbReference type="SUPFAM" id="SSF101852">
    <property type="entry name" value="Bacterial fluorinating enzyme, C-terminal domain"/>
    <property type="match status" value="1"/>
</dbReference>